<dbReference type="Gene3D" id="1.25.10.10">
    <property type="entry name" value="Leucine-rich Repeat Variant"/>
    <property type="match status" value="1"/>
</dbReference>
<keyword evidence="5" id="KW-0472">Membrane</keyword>
<dbReference type="GO" id="GO:0016192">
    <property type="term" value="P:vesicle-mediated transport"/>
    <property type="evidence" value="ECO:0007669"/>
    <property type="project" value="InterPro"/>
</dbReference>
<protein>
    <submittedName>
        <fullName evidence="7">AP-3 complex subunit beta</fullName>
    </submittedName>
</protein>
<dbReference type="PANTHER" id="PTHR11134">
    <property type="entry name" value="ADAPTOR COMPLEX SUBUNIT BETA FAMILY MEMBER"/>
    <property type="match status" value="1"/>
</dbReference>
<dbReference type="Pfam" id="PF01602">
    <property type="entry name" value="Adaptin_N"/>
    <property type="match status" value="1"/>
</dbReference>
<evidence type="ECO:0000313" key="7">
    <source>
        <dbReference type="EMBL" id="KAG0687537.1"/>
    </source>
</evidence>
<dbReference type="GO" id="GO:0006886">
    <property type="term" value="P:intracellular protein transport"/>
    <property type="evidence" value="ECO:0007669"/>
    <property type="project" value="InterPro"/>
</dbReference>
<comment type="subcellular location">
    <subcellularLocation>
        <location evidence="1">Endomembrane system</location>
    </subcellularLocation>
</comment>
<feature type="domain" description="Clathrin/coatomer adaptor adaptin-like N-terminal" evidence="6">
    <location>
        <begin position="95"/>
        <end position="329"/>
    </location>
</feature>
<sequence>MNDYQIARNLGEMFENATKSLNMVFDTKNIALPPSVTSFINTNYYNIETTFTLKEIIKGLESNNDNEVYTVLKHLVGKLVTRYDNDDDDDGDDFSIDNNETIKEIVQLFPHIIKNVNSTNLKIKRLVYIILLSFNHLQQDISLLSINAIQKSLTDKSAINRSLAIRCLSGIRIPAILPILLLSMAKLVKDSSPLVRSACTIAIIKCTELDIQYNMINKKKNNTTITTTKKDYLINSLKDETSTIYQLNNYLDILLSDNDPKVLSCSIIAYYEIFNGCFDILHNKLNNLINHIEEMDSFAISNLIDIIIEYNRLFLPSFKSLENSPIELKNLYNHLINLIYYSMDYN</sequence>
<dbReference type="SUPFAM" id="SSF48371">
    <property type="entry name" value="ARM repeat"/>
    <property type="match status" value="1"/>
</dbReference>
<dbReference type="InterPro" id="IPR011989">
    <property type="entry name" value="ARM-like"/>
</dbReference>
<comment type="caution">
    <text evidence="7">The sequence shown here is derived from an EMBL/GenBank/DDBJ whole genome shotgun (WGS) entry which is preliminary data.</text>
</comment>
<evidence type="ECO:0000313" key="8">
    <source>
        <dbReference type="Proteomes" id="UP000697127"/>
    </source>
</evidence>
<proteinExistence type="inferred from homology"/>
<keyword evidence="4" id="KW-0653">Protein transport</keyword>
<comment type="similarity">
    <text evidence="2">Belongs to the adaptor complexes large subunit family.</text>
</comment>
<evidence type="ECO:0000256" key="5">
    <source>
        <dbReference type="ARBA" id="ARBA00023136"/>
    </source>
</evidence>
<dbReference type="GO" id="GO:0030117">
    <property type="term" value="C:membrane coat"/>
    <property type="evidence" value="ECO:0007669"/>
    <property type="project" value="InterPro"/>
</dbReference>
<dbReference type="Proteomes" id="UP000697127">
    <property type="component" value="Unassembled WGS sequence"/>
</dbReference>
<keyword evidence="3" id="KW-0813">Transport</keyword>
<dbReference type="EMBL" id="PUHW01000247">
    <property type="protein sequence ID" value="KAG0687537.1"/>
    <property type="molecule type" value="Genomic_DNA"/>
</dbReference>
<dbReference type="InterPro" id="IPR016024">
    <property type="entry name" value="ARM-type_fold"/>
</dbReference>
<dbReference type="GO" id="GO:0012505">
    <property type="term" value="C:endomembrane system"/>
    <property type="evidence" value="ECO:0007669"/>
    <property type="project" value="UniProtKB-SubCell"/>
</dbReference>
<name>A0A9P6WIE5_9ASCO</name>
<keyword evidence="8" id="KW-1185">Reference proteome</keyword>
<gene>
    <name evidence="7" type="primary">APL6</name>
    <name evidence="7" type="ORF">C6P40_002200</name>
</gene>
<dbReference type="InterPro" id="IPR026739">
    <property type="entry name" value="AP_beta"/>
</dbReference>
<evidence type="ECO:0000256" key="4">
    <source>
        <dbReference type="ARBA" id="ARBA00022927"/>
    </source>
</evidence>
<evidence type="ECO:0000256" key="3">
    <source>
        <dbReference type="ARBA" id="ARBA00022448"/>
    </source>
</evidence>
<evidence type="ECO:0000259" key="6">
    <source>
        <dbReference type="Pfam" id="PF01602"/>
    </source>
</evidence>
<dbReference type="AlphaFoldDB" id="A0A9P6WIE5"/>
<accession>A0A9P6WIE5</accession>
<reference evidence="7" key="1">
    <citation type="submission" date="2020-11" db="EMBL/GenBank/DDBJ databases">
        <title>Kefir isolates.</title>
        <authorList>
            <person name="Marcisauskas S."/>
            <person name="Kim Y."/>
            <person name="Blasche S."/>
        </authorList>
    </citation>
    <scope>NUCLEOTIDE SEQUENCE</scope>
    <source>
        <strain evidence="7">Olga-1</strain>
    </source>
</reference>
<organism evidence="7 8">
    <name type="scientific">Pichia californica</name>
    <dbReference type="NCBI Taxonomy" id="460514"/>
    <lineage>
        <taxon>Eukaryota</taxon>
        <taxon>Fungi</taxon>
        <taxon>Dikarya</taxon>
        <taxon>Ascomycota</taxon>
        <taxon>Saccharomycotina</taxon>
        <taxon>Pichiomycetes</taxon>
        <taxon>Pichiales</taxon>
        <taxon>Pichiaceae</taxon>
        <taxon>Pichia</taxon>
    </lineage>
</organism>
<evidence type="ECO:0000256" key="1">
    <source>
        <dbReference type="ARBA" id="ARBA00004308"/>
    </source>
</evidence>
<evidence type="ECO:0000256" key="2">
    <source>
        <dbReference type="ARBA" id="ARBA00006613"/>
    </source>
</evidence>
<dbReference type="InterPro" id="IPR002553">
    <property type="entry name" value="Clathrin/coatomer_adapt-like_N"/>
</dbReference>
<feature type="non-terminal residue" evidence="7">
    <location>
        <position position="346"/>
    </location>
</feature>